<dbReference type="EMBL" id="NMUH01000545">
    <property type="protein sequence ID" value="MQL81085.1"/>
    <property type="molecule type" value="Genomic_DNA"/>
</dbReference>
<dbReference type="Proteomes" id="UP000652761">
    <property type="component" value="Unassembled WGS sequence"/>
</dbReference>
<accession>A0A843UC59</accession>
<protein>
    <submittedName>
        <fullName evidence="1">Uncharacterized protein</fullName>
    </submittedName>
</protein>
<evidence type="ECO:0000313" key="2">
    <source>
        <dbReference type="Proteomes" id="UP000652761"/>
    </source>
</evidence>
<keyword evidence="2" id="KW-1185">Reference proteome</keyword>
<name>A0A843UC59_COLES</name>
<feature type="non-terminal residue" evidence="1">
    <location>
        <position position="1"/>
    </location>
</feature>
<proteinExistence type="predicted"/>
<reference evidence="1" key="1">
    <citation type="submission" date="2017-07" db="EMBL/GenBank/DDBJ databases">
        <title>Taro Niue Genome Assembly and Annotation.</title>
        <authorList>
            <person name="Atibalentja N."/>
            <person name="Keating K."/>
            <person name="Fields C.J."/>
        </authorList>
    </citation>
    <scope>NUCLEOTIDE SEQUENCE</scope>
    <source>
        <strain evidence="1">Niue_2</strain>
        <tissue evidence="1">Leaf</tissue>
    </source>
</reference>
<dbReference type="AlphaFoldDB" id="A0A843UC59"/>
<comment type="caution">
    <text evidence="1">The sequence shown here is derived from an EMBL/GenBank/DDBJ whole genome shotgun (WGS) entry which is preliminary data.</text>
</comment>
<organism evidence="1 2">
    <name type="scientific">Colocasia esculenta</name>
    <name type="common">Wild taro</name>
    <name type="synonym">Arum esculentum</name>
    <dbReference type="NCBI Taxonomy" id="4460"/>
    <lineage>
        <taxon>Eukaryota</taxon>
        <taxon>Viridiplantae</taxon>
        <taxon>Streptophyta</taxon>
        <taxon>Embryophyta</taxon>
        <taxon>Tracheophyta</taxon>
        <taxon>Spermatophyta</taxon>
        <taxon>Magnoliopsida</taxon>
        <taxon>Liliopsida</taxon>
        <taxon>Araceae</taxon>
        <taxon>Aroideae</taxon>
        <taxon>Colocasieae</taxon>
        <taxon>Colocasia</taxon>
    </lineage>
</organism>
<sequence>LWVAALPLGPLARVREVGSLQWYQSEGLLRFVRSAVLLVVFGTFERVCVAKAERACVWCGLHRCRVVVCGTGGRCPCLVGCPSVVGVCAVVVVCLALGACALCSGCRAEQVLCVWCCIAG</sequence>
<feature type="non-terminal residue" evidence="1">
    <location>
        <position position="120"/>
    </location>
</feature>
<evidence type="ECO:0000313" key="1">
    <source>
        <dbReference type="EMBL" id="MQL81085.1"/>
    </source>
</evidence>
<gene>
    <name evidence="1" type="ORF">Taro_013535</name>
</gene>